<reference evidence="2 3" key="1">
    <citation type="submission" date="2019-10" db="EMBL/GenBank/DDBJ databases">
        <title>Vibrio sp. nov., isolated from Coralline algae surface.</title>
        <authorList>
            <person name="Geng Y."/>
            <person name="Zhang X."/>
        </authorList>
    </citation>
    <scope>NUCLEOTIDE SEQUENCE [LARGE SCALE GENOMIC DNA]</scope>
    <source>
        <strain evidence="2 3">SM1977</strain>
    </source>
</reference>
<feature type="transmembrane region" description="Helical" evidence="1">
    <location>
        <begin position="111"/>
        <end position="129"/>
    </location>
</feature>
<name>A0A5Q0TFL7_9VIBR</name>
<dbReference type="InterPro" id="IPR021306">
    <property type="entry name" value="DUF2878"/>
</dbReference>
<proteinExistence type="predicted"/>
<gene>
    <name evidence="2" type="ORF">GFB47_00855</name>
</gene>
<evidence type="ECO:0000313" key="2">
    <source>
        <dbReference type="EMBL" id="QGA64099.1"/>
    </source>
</evidence>
<keyword evidence="3" id="KW-1185">Reference proteome</keyword>
<feature type="transmembrane region" description="Helical" evidence="1">
    <location>
        <begin position="5"/>
        <end position="23"/>
    </location>
</feature>
<organism evidence="2 3">
    <name type="scientific">Vibrio algicola</name>
    <dbReference type="NCBI Taxonomy" id="2662262"/>
    <lineage>
        <taxon>Bacteria</taxon>
        <taxon>Pseudomonadati</taxon>
        <taxon>Pseudomonadota</taxon>
        <taxon>Gammaproteobacteria</taxon>
        <taxon>Vibrionales</taxon>
        <taxon>Vibrionaceae</taxon>
        <taxon>Vibrio</taxon>
    </lineage>
</organism>
<evidence type="ECO:0000313" key="3">
    <source>
        <dbReference type="Proteomes" id="UP000348942"/>
    </source>
</evidence>
<feature type="transmembrane region" description="Helical" evidence="1">
    <location>
        <begin position="54"/>
        <end position="75"/>
    </location>
</feature>
<dbReference type="EMBL" id="CP045699">
    <property type="protein sequence ID" value="QGA64099.1"/>
    <property type="molecule type" value="Genomic_DNA"/>
</dbReference>
<evidence type="ECO:0000256" key="1">
    <source>
        <dbReference type="SAM" id="Phobius"/>
    </source>
</evidence>
<feature type="transmembrane region" description="Helical" evidence="1">
    <location>
        <begin position="29"/>
        <end position="47"/>
    </location>
</feature>
<feature type="transmembrane region" description="Helical" evidence="1">
    <location>
        <begin position="141"/>
        <end position="166"/>
    </location>
</feature>
<dbReference type="Pfam" id="PF11086">
    <property type="entry name" value="DUF2878"/>
    <property type="match status" value="1"/>
</dbReference>
<keyword evidence="1" id="KW-0812">Transmembrane</keyword>
<dbReference type="AlphaFoldDB" id="A0A5Q0TFL7"/>
<accession>A0A5Q0TFL7</accession>
<dbReference type="RefSeq" id="WP_153445788.1">
    <property type="nucleotide sequence ID" value="NZ_CP045699.1"/>
</dbReference>
<sequence length="206" mass="23321">MMRRFWIINLALFQLSWFCAAFYTEQATYWMIAILLLHFGLSPTKLADAKVLVLLAPALMVDSIHLAIGTFSASATFSSQYIYFPPWLGLLWAMLLVSFNHSLHWLTNKPLWLAYILGAISGTSSYLAGIEAGAMQATWDYPWLITVLALSWAILLPLLVVCYRMLNPLHSASAEKYILKHKVAALNPKNRRKKALNKQTINHKVP</sequence>
<keyword evidence="1" id="KW-1133">Transmembrane helix</keyword>
<dbReference type="Proteomes" id="UP000348942">
    <property type="component" value="Chromosome 1"/>
</dbReference>
<feature type="transmembrane region" description="Helical" evidence="1">
    <location>
        <begin position="81"/>
        <end position="99"/>
    </location>
</feature>
<protein>
    <submittedName>
        <fullName evidence="2">DUF2878 family protein</fullName>
    </submittedName>
</protein>
<keyword evidence="1" id="KW-0472">Membrane</keyword>